<comment type="caution">
    <text evidence="1">The sequence shown here is derived from an EMBL/GenBank/DDBJ whole genome shotgun (WGS) entry which is preliminary data.</text>
</comment>
<dbReference type="AlphaFoldDB" id="A0A0G0LNQ5"/>
<reference evidence="1 2" key="1">
    <citation type="journal article" date="2015" name="Nature">
        <title>rRNA introns, odd ribosomes, and small enigmatic genomes across a large radiation of phyla.</title>
        <authorList>
            <person name="Brown C.T."/>
            <person name="Hug L.A."/>
            <person name="Thomas B.C."/>
            <person name="Sharon I."/>
            <person name="Castelle C.J."/>
            <person name="Singh A."/>
            <person name="Wilkins M.J."/>
            <person name="Williams K.H."/>
            <person name="Banfield J.F."/>
        </authorList>
    </citation>
    <scope>NUCLEOTIDE SEQUENCE [LARGE SCALE GENOMIC DNA]</scope>
</reference>
<dbReference type="EMBL" id="LBVV01000018">
    <property type="protein sequence ID" value="KKQ93543.1"/>
    <property type="molecule type" value="Genomic_DNA"/>
</dbReference>
<dbReference type="Pfam" id="PF09876">
    <property type="entry name" value="DUF2103"/>
    <property type="match status" value="1"/>
</dbReference>
<name>A0A0G0LNQ5_UNCC2</name>
<evidence type="ECO:0000313" key="2">
    <source>
        <dbReference type="Proteomes" id="UP000034207"/>
    </source>
</evidence>
<sequence length="79" mass="9060">MKHRINKVKREHSLIDGAIKALSPLINDEEVTSILPGPITKSRTFTKTELTFQYKTETGEKWLIKGHGAVQEIFIIRKK</sequence>
<organism evidence="1 2">
    <name type="scientific">candidate division CPR2 bacterium GW2011_GWC2_39_10</name>
    <dbReference type="NCBI Taxonomy" id="1618345"/>
    <lineage>
        <taxon>Bacteria</taxon>
        <taxon>Bacteria division CPR2</taxon>
    </lineage>
</organism>
<evidence type="ECO:0000313" key="1">
    <source>
        <dbReference type="EMBL" id="KKQ93543.1"/>
    </source>
</evidence>
<dbReference type="InterPro" id="IPR018664">
    <property type="entry name" value="DUF2103_metal-binding"/>
</dbReference>
<dbReference type="Proteomes" id="UP000034207">
    <property type="component" value="Unassembled WGS sequence"/>
</dbReference>
<protein>
    <submittedName>
        <fullName evidence="1">Uncharacterized protein</fullName>
    </submittedName>
</protein>
<proteinExistence type="predicted"/>
<gene>
    <name evidence="1" type="ORF">UT18_C0018G0014</name>
</gene>
<accession>A0A0G0LNQ5</accession>